<feature type="region of interest" description="Disordered" evidence="1">
    <location>
        <begin position="250"/>
        <end position="271"/>
    </location>
</feature>
<protein>
    <recommendedName>
        <fullName evidence="4">BZIP domain-containing protein</fullName>
    </recommendedName>
</protein>
<comment type="caution">
    <text evidence="2">The sequence shown here is derived from an EMBL/GenBank/DDBJ whole genome shotgun (WGS) entry which is preliminary data.</text>
</comment>
<proteinExistence type="predicted"/>
<evidence type="ECO:0008006" key="4">
    <source>
        <dbReference type="Google" id="ProtNLM"/>
    </source>
</evidence>
<feature type="compositionally biased region" description="Basic and acidic residues" evidence="1">
    <location>
        <begin position="1"/>
        <end position="18"/>
    </location>
</feature>
<dbReference type="PANTHER" id="PTHR35099">
    <property type="entry name" value="OS02G0182700 PROTEIN"/>
    <property type="match status" value="1"/>
</dbReference>
<organism evidence="2 3">
    <name type="scientific">Phaseolus angularis</name>
    <name type="common">Azuki bean</name>
    <name type="synonym">Vigna angularis</name>
    <dbReference type="NCBI Taxonomy" id="3914"/>
    <lineage>
        <taxon>Eukaryota</taxon>
        <taxon>Viridiplantae</taxon>
        <taxon>Streptophyta</taxon>
        <taxon>Embryophyta</taxon>
        <taxon>Tracheophyta</taxon>
        <taxon>Spermatophyta</taxon>
        <taxon>Magnoliopsida</taxon>
        <taxon>eudicotyledons</taxon>
        <taxon>Gunneridae</taxon>
        <taxon>Pentapetalae</taxon>
        <taxon>rosids</taxon>
        <taxon>fabids</taxon>
        <taxon>Fabales</taxon>
        <taxon>Fabaceae</taxon>
        <taxon>Papilionoideae</taxon>
        <taxon>50 kb inversion clade</taxon>
        <taxon>NPAAA clade</taxon>
        <taxon>indigoferoid/millettioid clade</taxon>
        <taxon>Phaseoleae</taxon>
        <taxon>Vigna</taxon>
    </lineage>
</organism>
<evidence type="ECO:0000256" key="1">
    <source>
        <dbReference type="SAM" id="MobiDB-lite"/>
    </source>
</evidence>
<accession>A0A8T0KJV2</accession>
<dbReference type="EMBL" id="JABFOF010000004">
    <property type="protein sequence ID" value="KAG2400320.1"/>
    <property type="molecule type" value="Genomic_DNA"/>
</dbReference>
<feature type="region of interest" description="Disordered" evidence="1">
    <location>
        <begin position="1"/>
        <end position="50"/>
    </location>
</feature>
<evidence type="ECO:0000313" key="2">
    <source>
        <dbReference type="EMBL" id="KAG2400320.1"/>
    </source>
</evidence>
<dbReference type="PANTHER" id="PTHR35099:SF2">
    <property type="entry name" value="OS02G0182700 PROTEIN"/>
    <property type="match status" value="1"/>
</dbReference>
<dbReference type="AlphaFoldDB" id="A0A8T0KJV2"/>
<dbReference type="Proteomes" id="UP000743370">
    <property type="component" value="Unassembled WGS sequence"/>
</dbReference>
<sequence>MVPDVNAERRLGESGHDGRNRRRRSSPTTQANRFHQISPPPRPSLLGGQTAPLKIKAHRCRLSLRRRRFNQMQSHHAALLEQRCLPIRHRRRLRRLRPPTPCRQIQGVDNGEFRAPFSPLFSAMILSNVIHVTIFLILRDLANFQATATSGYTGNSASTKRCRRKKTFAELKEEESSLLKERIYLKKEIATINANFEAERAKNESLKRMKLDIGSKSQKNPSSTSVEPQCTVAGQPHQRIVSPVALIRTAQDDTRSQASESRPNEIESTGERFFLIPDLNMTPSDDVSCTDALC</sequence>
<gene>
    <name evidence="2" type="ORF">HKW66_Vig0098260</name>
</gene>
<reference evidence="2 3" key="1">
    <citation type="submission" date="2020-05" db="EMBL/GenBank/DDBJ databases">
        <title>Vigna angularis (adzuki bean) Var. LongXiaoDou No. 4 denovo assembly.</title>
        <authorList>
            <person name="Xiang H."/>
        </authorList>
    </citation>
    <scope>NUCLEOTIDE SEQUENCE [LARGE SCALE GENOMIC DNA]</scope>
    <source>
        <tissue evidence="2">Leaf</tissue>
    </source>
</reference>
<evidence type="ECO:0000313" key="3">
    <source>
        <dbReference type="Proteomes" id="UP000743370"/>
    </source>
</evidence>
<feature type="compositionally biased region" description="Polar residues" evidence="1">
    <location>
        <begin position="26"/>
        <end position="35"/>
    </location>
</feature>
<feature type="region of interest" description="Disordered" evidence="1">
    <location>
        <begin position="213"/>
        <end position="234"/>
    </location>
</feature>
<name>A0A8T0KJV2_PHAAN</name>
<feature type="compositionally biased region" description="Polar residues" evidence="1">
    <location>
        <begin position="215"/>
        <end position="228"/>
    </location>
</feature>